<protein>
    <submittedName>
        <fullName evidence="2">Peptidase M23</fullName>
    </submittedName>
</protein>
<dbReference type="PANTHER" id="PTHR21666">
    <property type="entry name" value="PEPTIDASE-RELATED"/>
    <property type="match status" value="1"/>
</dbReference>
<keyword evidence="3" id="KW-1185">Reference proteome</keyword>
<accession>A0A2K9ABY4</accession>
<dbReference type="Pfam" id="PF01551">
    <property type="entry name" value="Peptidase_M23"/>
    <property type="match status" value="1"/>
</dbReference>
<sequence length="285" mass="31486">MKRIFALLVMLVSVYLIPALYAEEPMVKSLNGDFTQGGLVIGQTVPGAKVEFDGQEIKVSEDGYFVFGFHRDMPESATLTISKGDLKVTQPISISKRQYNIERIDGLPPSKVTPRKPEVLERIKRETALVAEARAEITDFKYFMQDFIWPAKGRLSGFYGSQRILNGDPKRPHYGVDVAAPTGTEVVAPADGVVRLAHPDLFFSGGTIIIDHGFGVNSTFLHLSSVDVEVGEPVKQGDFIGRIGATGRATGPHLDWRINWLNHRLDPQLLAPPFEESEPKAESKQ</sequence>
<dbReference type="PANTHER" id="PTHR21666:SF285">
    <property type="entry name" value="M23 FAMILY METALLOPEPTIDASE"/>
    <property type="match status" value="1"/>
</dbReference>
<dbReference type="SUPFAM" id="SSF51261">
    <property type="entry name" value="Duplicated hybrid motif"/>
    <property type="match status" value="1"/>
</dbReference>
<dbReference type="GO" id="GO:0004222">
    <property type="term" value="F:metalloendopeptidase activity"/>
    <property type="evidence" value="ECO:0007669"/>
    <property type="project" value="TreeGrafter"/>
</dbReference>
<evidence type="ECO:0000313" key="3">
    <source>
        <dbReference type="Proteomes" id="UP000232693"/>
    </source>
</evidence>
<gene>
    <name evidence="2" type="ORF">CW740_06610</name>
</gene>
<organism evidence="2 3">
    <name type="scientific">Kangiella profundi</name>
    <dbReference type="NCBI Taxonomy" id="1561924"/>
    <lineage>
        <taxon>Bacteria</taxon>
        <taxon>Pseudomonadati</taxon>
        <taxon>Pseudomonadota</taxon>
        <taxon>Gammaproteobacteria</taxon>
        <taxon>Kangiellales</taxon>
        <taxon>Kangiellaceae</taxon>
        <taxon>Kangiella</taxon>
    </lineage>
</organism>
<evidence type="ECO:0000313" key="2">
    <source>
        <dbReference type="EMBL" id="AUD78937.1"/>
    </source>
</evidence>
<dbReference type="Gene3D" id="2.70.70.10">
    <property type="entry name" value="Glucose Permease (Domain IIA)"/>
    <property type="match status" value="1"/>
</dbReference>
<name>A0A2K9ABY4_9GAMM</name>
<evidence type="ECO:0000259" key="1">
    <source>
        <dbReference type="Pfam" id="PF01551"/>
    </source>
</evidence>
<dbReference type="RefSeq" id="WP_106646779.1">
    <property type="nucleotide sequence ID" value="NZ_BMGO01000001.1"/>
</dbReference>
<dbReference type="InterPro" id="IPR011055">
    <property type="entry name" value="Dup_hybrid_motif"/>
</dbReference>
<dbReference type="InterPro" id="IPR050570">
    <property type="entry name" value="Cell_wall_metabolism_enzyme"/>
</dbReference>
<dbReference type="KEGG" id="kpd:CW740_06610"/>
<feature type="domain" description="M23ase beta-sheet core" evidence="1">
    <location>
        <begin position="172"/>
        <end position="267"/>
    </location>
</feature>
<dbReference type="InterPro" id="IPR016047">
    <property type="entry name" value="M23ase_b-sheet_dom"/>
</dbReference>
<dbReference type="FunFam" id="2.70.70.10:FF:000019">
    <property type="entry name" value="M23 family peptidase"/>
    <property type="match status" value="1"/>
</dbReference>
<dbReference type="EMBL" id="CP025120">
    <property type="protein sequence ID" value="AUD78937.1"/>
    <property type="molecule type" value="Genomic_DNA"/>
</dbReference>
<dbReference type="CDD" id="cd12797">
    <property type="entry name" value="M23_peptidase"/>
    <property type="match status" value="1"/>
</dbReference>
<dbReference type="Proteomes" id="UP000232693">
    <property type="component" value="Chromosome"/>
</dbReference>
<proteinExistence type="predicted"/>
<reference evidence="2 3" key="1">
    <citation type="submission" date="2017-12" db="EMBL/GenBank/DDBJ databases">
        <title>Kangiella profundi FT102 completed genome.</title>
        <authorList>
            <person name="Xu J."/>
            <person name="Wang J."/>
            <person name="Lu Y."/>
        </authorList>
    </citation>
    <scope>NUCLEOTIDE SEQUENCE [LARGE SCALE GENOMIC DNA]</scope>
    <source>
        <strain evidence="2 3">FT102</strain>
    </source>
</reference>
<dbReference type="OrthoDB" id="9805070at2"/>
<dbReference type="AlphaFoldDB" id="A0A2K9ABY4"/>